<feature type="non-terminal residue" evidence="1">
    <location>
        <position position="1"/>
    </location>
</feature>
<sequence>GYISFQNKEKRVVIPLTDGNYMPYVEPLSEEDLNRVYVCAIQDPEVNEPSKEGILQWEDSHSISDTMSIACENWAH</sequence>
<keyword evidence="2" id="KW-1185">Reference proteome</keyword>
<name>A0AA38FSS5_TAXCH</name>
<dbReference type="EMBL" id="JAHRHJ020000007">
    <property type="protein sequence ID" value="KAH9309956.1"/>
    <property type="molecule type" value="Genomic_DNA"/>
</dbReference>
<evidence type="ECO:0000313" key="2">
    <source>
        <dbReference type="Proteomes" id="UP000824469"/>
    </source>
</evidence>
<gene>
    <name evidence="1" type="ORF">KI387_037867</name>
</gene>
<proteinExistence type="predicted"/>
<reference evidence="1 2" key="1">
    <citation type="journal article" date="2021" name="Nat. Plants">
        <title>The Taxus genome provides insights into paclitaxel biosynthesis.</title>
        <authorList>
            <person name="Xiong X."/>
            <person name="Gou J."/>
            <person name="Liao Q."/>
            <person name="Li Y."/>
            <person name="Zhou Q."/>
            <person name="Bi G."/>
            <person name="Li C."/>
            <person name="Du R."/>
            <person name="Wang X."/>
            <person name="Sun T."/>
            <person name="Guo L."/>
            <person name="Liang H."/>
            <person name="Lu P."/>
            <person name="Wu Y."/>
            <person name="Zhang Z."/>
            <person name="Ro D.K."/>
            <person name="Shang Y."/>
            <person name="Huang S."/>
            <person name="Yan J."/>
        </authorList>
    </citation>
    <scope>NUCLEOTIDE SEQUENCE [LARGE SCALE GENOMIC DNA]</scope>
    <source>
        <strain evidence="1">Ta-2019</strain>
    </source>
</reference>
<feature type="non-terminal residue" evidence="1">
    <location>
        <position position="76"/>
    </location>
</feature>
<organism evidence="1 2">
    <name type="scientific">Taxus chinensis</name>
    <name type="common">Chinese yew</name>
    <name type="synonym">Taxus wallichiana var. chinensis</name>
    <dbReference type="NCBI Taxonomy" id="29808"/>
    <lineage>
        <taxon>Eukaryota</taxon>
        <taxon>Viridiplantae</taxon>
        <taxon>Streptophyta</taxon>
        <taxon>Embryophyta</taxon>
        <taxon>Tracheophyta</taxon>
        <taxon>Spermatophyta</taxon>
        <taxon>Pinopsida</taxon>
        <taxon>Pinidae</taxon>
        <taxon>Conifers II</taxon>
        <taxon>Cupressales</taxon>
        <taxon>Taxaceae</taxon>
        <taxon>Taxus</taxon>
    </lineage>
</organism>
<dbReference type="Proteomes" id="UP000824469">
    <property type="component" value="Unassembled WGS sequence"/>
</dbReference>
<comment type="caution">
    <text evidence="1">The sequence shown here is derived from an EMBL/GenBank/DDBJ whole genome shotgun (WGS) entry which is preliminary data.</text>
</comment>
<protein>
    <submittedName>
        <fullName evidence="1">Uncharacterized protein</fullName>
    </submittedName>
</protein>
<accession>A0AA38FSS5</accession>
<evidence type="ECO:0000313" key="1">
    <source>
        <dbReference type="EMBL" id="KAH9309956.1"/>
    </source>
</evidence>
<dbReference type="AlphaFoldDB" id="A0AA38FSS5"/>